<name>A0A5A7TLG9_CUCMM</name>
<reference evidence="2 3" key="1">
    <citation type="submission" date="2019-08" db="EMBL/GenBank/DDBJ databases">
        <title>Draft genome sequences of two oriental melons (Cucumis melo L. var makuwa).</title>
        <authorList>
            <person name="Kwon S.-Y."/>
        </authorList>
    </citation>
    <scope>NUCLEOTIDE SEQUENCE [LARGE SCALE GENOMIC DNA]</scope>
    <source>
        <strain evidence="3">cv. SW 3</strain>
        <tissue evidence="2">Leaf</tissue>
    </source>
</reference>
<dbReference type="PANTHER" id="PTHR46148">
    <property type="entry name" value="CHROMO DOMAIN-CONTAINING PROTEIN"/>
    <property type="match status" value="1"/>
</dbReference>
<organism evidence="2 3">
    <name type="scientific">Cucumis melo var. makuwa</name>
    <name type="common">Oriental melon</name>
    <dbReference type="NCBI Taxonomy" id="1194695"/>
    <lineage>
        <taxon>Eukaryota</taxon>
        <taxon>Viridiplantae</taxon>
        <taxon>Streptophyta</taxon>
        <taxon>Embryophyta</taxon>
        <taxon>Tracheophyta</taxon>
        <taxon>Spermatophyta</taxon>
        <taxon>Magnoliopsida</taxon>
        <taxon>eudicotyledons</taxon>
        <taxon>Gunneridae</taxon>
        <taxon>Pentapetalae</taxon>
        <taxon>rosids</taxon>
        <taxon>fabids</taxon>
        <taxon>Cucurbitales</taxon>
        <taxon>Cucurbitaceae</taxon>
        <taxon>Benincaseae</taxon>
        <taxon>Cucumis</taxon>
    </lineage>
</organism>
<accession>A0A5A7TLG9</accession>
<dbReference type="InterPro" id="IPR056924">
    <property type="entry name" value="SH3_Tf2-1"/>
</dbReference>
<protein>
    <submittedName>
        <fullName evidence="2">Pol protein</fullName>
    </submittedName>
</protein>
<evidence type="ECO:0000313" key="2">
    <source>
        <dbReference type="EMBL" id="KAA0042189.1"/>
    </source>
</evidence>
<dbReference type="EMBL" id="SSTE01016227">
    <property type="protein sequence ID" value="KAA0042189.1"/>
    <property type="molecule type" value="Genomic_DNA"/>
</dbReference>
<feature type="domain" description="Tf2-1-like SH3-like" evidence="1">
    <location>
        <begin position="43"/>
        <end position="108"/>
    </location>
</feature>
<gene>
    <name evidence="2" type="ORF">E6C27_scaffold67G006840</name>
</gene>
<proteinExistence type="predicted"/>
<dbReference type="AlphaFoldDB" id="A0A5A7TLG9"/>
<dbReference type="PANTHER" id="PTHR46148:SF60">
    <property type="entry name" value="CHROMO DOMAIN-CONTAINING PROTEIN"/>
    <property type="match status" value="1"/>
</dbReference>
<evidence type="ECO:0000313" key="3">
    <source>
        <dbReference type="Proteomes" id="UP000321393"/>
    </source>
</evidence>
<dbReference type="OrthoDB" id="1909122at2759"/>
<dbReference type="Pfam" id="PF24626">
    <property type="entry name" value="SH3_Tf2-1"/>
    <property type="match status" value="1"/>
</dbReference>
<evidence type="ECO:0000259" key="1">
    <source>
        <dbReference type="Pfam" id="PF24626"/>
    </source>
</evidence>
<comment type="caution">
    <text evidence="2">The sequence shown here is derived from an EMBL/GenBank/DDBJ whole genome shotgun (WGS) entry which is preliminary data.</text>
</comment>
<dbReference type="Proteomes" id="UP000321393">
    <property type="component" value="Unassembled WGS sequence"/>
</dbReference>
<sequence>MGPELVQSTNEAIQKIRSRMQTAQSRQKSYVDVRRKDLEFDVGDKVFLKVAPMKGVLRFERRGKLSPRFVGPFEILERIGPLAYRLALPPSLLAVHDVFHVSMLRKYVSDPSHVVDYEPLEIDENLTYTEQPVGVLAREVKMLRNREIPLVKVLWQNHRVEEATWEREDDMSPIHFRSLLGLTQQQICRPPLSLPQVVFPPLCAVRCSPEDPGSRDLTLKFLGPTASSFGNSSLYSGNVTASCSLCAIGCKELFTDRHRCSDVLLIRASFGITRLICASFGITRLICASLRITKLIACILRDHGTDVRVQRGADRREAGRMREGHMDASGFLYASADIFC</sequence>